<dbReference type="Proteomes" id="UP000596660">
    <property type="component" value="Unplaced"/>
</dbReference>
<evidence type="ECO:0000256" key="2">
    <source>
        <dbReference type="ARBA" id="ARBA00008834"/>
    </source>
</evidence>
<dbReference type="PANTHER" id="PTHR31375">
    <property type="match status" value="1"/>
</dbReference>
<keyword evidence="3" id="KW-0134">Cell wall</keyword>
<dbReference type="EnsemblPlants" id="AUR62008701-RA">
    <property type="protein sequence ID" value="AUR62008701-RA:cds"/>
    <property type="gene ID" value="AUR62008701"/>
</dbReference>
<dbReference type="GO" id="GO:0005975">
    <property type="term" value="P:carbohydrate metabolic process"/>
    <property type="evidence" value="ECO:0007669"/>
    <property type="project" value="InterPro"/>
</dbReference>
<dbReference type="Gramene" id="AUR62008701-RA">
    <property type="protein sequence ID" value="AUR62008701-RA:cds"/>
    <property type="gene ID" value="AUR62008701"/>
</dbReference>
<evidence type="ECO:0000313" key="11">
    <source>
        <dbReference type="Proteomes" id="UP000596660"/>
    </source>
</evidence>
<protein>
    <recommendedName>
        <fullName evidence="12">Pectin lyase-like superfamily protein</fullName>
    </recommendedName>
</protein>
<comment type="similarity">
    <text evidence="2 8">Belongs to the glycosyl hydrolase 28 family.</text>
</comment>
<name>A0A803LA12_CHEQI</name>
<evidence type="ECO:0000256" key="1">
    <source>
        <dbReference type="ARBA" id="ARBA00004191"/>
    </source>
</evidence>
<dbReference type="Gene3D" id="2.160.20.10">
    <property type="entry name" value="Single-stranded right-handed beta-helix, Pectin lyase-like"/>
    <property type="match status" value="1"/>
</dbReference>
<keyword evidence="9" id="KW-0472">Membrane</keyword>
<accession>A0A803LA12</accession>
<organism evidence="10 11">
    <name type="scientific">Chenopodium quinoa</name>
    <name type="common">Quinoa</name>
    <dbReference type="NCBI Taxonomy" id="63459"/>
    <lineage>
        <taxon>Eukaryota</taxon>
        <taxon>Viridiplantae</taxon>
        <taxon>Streptophyta</taxon>
        <taxon>Embryophyta</taxon>
        <taxon>Tracheophyta</taxon>
        <taxon>Spermatophyta</taxon>
        <taxon>Magnoliopsida</taxon>
        <taxon>eudicotyledons</taxon>
        <taxon>Gunneridae</taxon>
        <taxon>Pentapetalae</taxon>
        <taxon>Caryophyllales</taxon>
        <taxon>Chenopodiaceae</taxon>
        <taxon>Chenopodioideae</taxon>
        <taxon>Atripliceae</taxon>
        <taxon>Chenopodium</taxon>
    </lineage>
</organism>
<dbReference type="OrthoDB" id="187139at2759"/>
<evidence type="ECO:0000256" key="7">
    <source>
        <dbReference type="ARBA" id="ARBA00023316"/>
    </source>
</evidence>
<feature type="transmembrane region" description="Helical" evidence="9">
    <location>
        <begin position="7"/>
        <end position="24"/>
    </location>
</feature>
<dbReference type="KEGG" id="cqi:110727761"/>
<dbReference type="SUPFAM" id="SSF51126">
    <property type="entry name" value="Pectin lyase-like"/>
    <property type="match status" value="1"/>
</dbReference>
<dbReference type="InterPro" id="IPR006626">
    <property type="entry name" value="PbH1"/>
</dbReference>
<dbReference type="InterPro" id="IPR012334">
    <property type="entry name" value="Pectin_lyas_fold"/>
</dbReference>
<dbReference type="GO" id="GO:0071555">
    <property type="term" value="P:cell wall organization"/>
    <property type="evidence" value="ECO:0007669"/>
    <property type="project" value="UniProtKB-KW"/>
</dbReference>
<dbReference type="OMA" id="IAVECHR"/>
<keyword evidence="7" id="KW-0961">Cell wall biogenesis/degradation</keyword>
<dbReference type="GO" id="GO:0004650">
    <property type="term" value="F:polygalacturonase activity"/>
    <property type="evidence" value="ECO:0007669"/>
    <property type="project" value="InterPro"/>
</dbReference>
<comment type="subcellular location">
    <subcellularLocation>
        <location evidence="1">Secreted</location>
        <location evidence="1">Cell wall</location>
    </subcellularLocation>
</comment>
<evidence type="ECO:0000256" key="8">
    <source>
        <dbReference type="RuleBase" id="RU361169"/>
    </source>
</evidence>
<evidence type="ECO:0000256" key="3">
    <source>
        <dbReference type="ARBA" id="ARBA00022512"/>
    </source>
</evidence>
<keyword evidence="5 8" id="KW-0378">Hydrolase</keyword>
<dbReference type="RefSeq" id="XP_021763031.1">
    <property type="nucleotide sequence ID" value="XM_021907339.1"/>
</dbReference>
<keyword evidence="9" id="KW-1133">Transmembrane helix</keyword>
<dbReference type="SMART" id="SM00710">
    <property type="entry name" value="PbH1"/>
    <property type="match status" value="5"/>
</dbReference>
<reference evidence="10" key="2">
    <citation type="submission" date="2021-03" db="UniProtKB">
        <authorList>
            <consortium name="EnsemblPlants"/>
        </authorList>
    </citation>
    <scope>IDENTIFICATION</scope>
</reference>
<evidence type="ECO:0008006" key="12">
    <source>
        <dbReference type="Google" id="ProtNLM"/>
    </source>
</evidence>
<gene>
    <name evidence="10" type="primary">LOC110727761</name>
</gene>
<keyword evidence="6 8" id="KW-0326">Glycosidase</keyword>
<evidence type="ECO:0000313" key="10">
    <source>
        <dbReference type="EnsemblPlants" id="AUR62008701-RA:cds"/>
    </source>
</evidence>
<keyword evidence="11" id="KW-1185">Reference proteome</keyword>
<evidence type="ECO:0000256" key="4">
    <source>
        <dbReference type="ARBA" id="ARBA00022525"/>
    </source>
</evidence>
<dbReference type="InterPro" id="IPR011050">
    <property type="entry name" value="Pectin_lyase_fold/virulence"/>
</dbReference>
<dbReference type="InterPro" id="IPR000743">
    <property type="entry name" value="Glyco_hydro_28"/>
</dbReference>
<dbReference type="GeneID" id="110727761"/>
<evidence type="ECO:0000256" key="6">
    <source>
        <dbReference type="ARBA" id="ARBA00023295"/>
    </source>
</evidence>
<keyword evidence="9" id="KW-0812">Transmembrane</keyword>
<dbReference type="Pfam" id="PF00295">
    <property type="entry name" value="Glyco_hydro_28"/>
    <property type="match status" value="1"/>
</dbReference>
<sequence length="433" mass="46345">MANSRGYNFTIILILAISYFLIAVECHRGLATPPANTDIEVFVITNFGAKGDGKPIYANGESMNGIAMMKAWQKACHCSNGPSKVVVPPGTFVAAEVIFAGPCKNHVTIELQGNVIADSDISQFPNKEFIVFQDVDRATFTGQGTIDVSSQAKKFSHSNYKDVDFSSIMPSIKFYKAKNMAVEGIRSVNPAAYHVLIVESECITIENVKFEATSVESNTNSNGIYISASSKVNVSNSYIKTSDDCVTVAPGSTDISITGITCVAGQGISIGSRPYTTSLDVSGVLVKGCSFKGSAFGVRIIPRLEFKASLISNIKVEDLIMEGVQNPIVIDQVQSIPILNKLIQAKIEGVFFKNIRGTTTTKNAISFSCCPKNPCEGINVVDIDLSLDAKLNANLNLVDKTLPAKGLNFLVNCLNAKVNFGGKHDGLSCGILP</sequence>
<dbReference type="AlphaFoldDB" id="A0A803LA12"/>
<evidence type="ECO:0000256" key="5">
    <source>
        <dbReference type="ARBA" id="ARBA00022801"/>
    </source>
</evidence>
<evidence type="ECO:0000256" key="9">
    <source>
        <dbReference type="SAM" id="Phobius"/>
    </source>
</evidence>
<proteinExistence type="inferred from homology"/>
<reference evidence="10" key="1">
    <citation type="journal article" date="2017" name="Nature">
        <title>The genome of Chenopodium quinoa.</title>
        <authorList>
            <person name="Jarvis D.E."/>
            <person name="Ho Y.S."/>
            <person name="Lightfoot D.J."/>
            <person name="Schmoeckel S.M."/>
            <person name="Li B."/>
            <person name="Borm T.J.A."/>
            <person name="Ohyanagi H."/>
            <person name="Mineta K."/>
            <person name="Michell C.T."/>
            <person name="Saber N."/>
            <person name="Kharbatia N.M."/>
            <person name="Rupper R.R."/>
            <person name="Sharp A.R."/>
            <person name="Dally N."/>
            <person name="Boughton B.A."/>
            <person name="Woo Y.H."/>
            <person name="Gao G."/>
            <person name="Schijlen E.G.W.M."/>
            <person name="Guo X."/>
            <person name="Momin A.A."/>
            <person name="Negrao S."/>
            <person name="Al-Babili S."/>
            <person name="Gehring C."/>
            <person name="Roessner U."/>
            <person name="Jung C."/>
            <person name="Murphy K."/>
            <person name="Arold S.T."/>
            <person name="Gojobori T."/>
            <person name="van der Linden C.G."/>
            <person name="van Loo E.N."/>
            <person name="Jellen E.N."/>
            <person name="Maughan P.J."/>
            <person name="Tester M."/>
        </authorList>
    </citation>
    <scope>NUCLEOTIDE SEQUENCE [LARGE SCALE GENOMIC DNA]</scope>
    <source>
        <strain evidence="10">cv. PI 614886</strain>
    </source>
</reference>
<keyword evidence="4" id="KW-0964">Secreted</keyword>